<dbReference type="Proteomes" id="UP000285768">
    <property type="component" value="Chromosome"/>
</dbReference>
<evidence type="ECO:0000313" key="3">
    <source>
        <dbReference type="Proteomes" id="UP000285768"/>
    </source>
</evidence>
<dbReference type="InterPro" id="IPR000192">
    <property type="entry name" value="Aminotrans_V_dom"/>
</dbReference>
<gene>
    <name evidence="2" type="ORF">Leucomu_09265</name>
</gene>
<dbReference type="Gene3D" id="3.90.1150.10">
    <property type="entry name" value="Aspartate Aminotransferase, domain 1"/>
    <property type="match status" value="1"/>
</dbReference>
<dbReference type="RefSeq" id="WP_128387035.1">
    <property type="nucleotide sequence ID" value="NZ_CP035037.1"/>
</dbReference>
<keyword evidence="2" id="KW-0808">Transferase</keyword>
<feature type="domain" description="Aminotransferase class V" evidence="1">
    <location>
        <begin position="31"/>
        <end position="301"/>
    </location>
</feature>
<dbReference type="GO" id="GO:0008483">
    <property type="term" value="F:transaminase activity"/>
    <property type="evidence" value="ECO:0007669"/>
    <property type="project" value="UniProtKB-KW"/>
</dbReference>
<dbReference type="InterPro" id="IPR015422">
    <property type="entry name" value="PyrdxlP-dep_Trfase_small"/>
</dbReference>
<accession>A0ABX5QG78</accession>
<dbReference type="PANTHER" id="PTHR43586:SF21">
    <property type="entry name" value="PYRIDOXAL PHOSPHATE (PLP)-DEPENDENT ASPARTATE AMINOTRANSFERASE SUPERFAMILY"/>
    <property type="match status" value="1"/>
</dbReference>
<proteinExistence type="predicted"/>
<dbReference type="EMBL" id="CP035037">
    <property type="protein sequence ID" value="QAB18083.1"/>
    <property type="molecule type" value="Genomic_DNA"/>
</dbReference>
<sequence length="360" mass="37068">MTADQAPASRTTHSALPIAELGFRAGAGYLSACTAGLPTAATARAMRAFVDEWAAGRADARALGEQADRCRELFADLAGVAADRVALGSQVSQLVAVVASSVPDGAEVICATGDFSSLTHPFEQLAHRGVRVRYAPVARLADEVGPDTALVAFSLVQSASGEVADAAAIRSSAERVGARTLVDLTQSLGWLPVGAAAFDFTVCHAYKWLCAPRGTAFLTVRAGLDDELVPMAAGWYSADDVWSSCYAGHTPLAAGAGRFDVSPAWPVLGGTEAALRDLAALDPAAVHAHDLGLANAARRVLGLPTGDSAIVTWADPDGRDLAALTAGGITASGRAGNARIAFHLWNTTDDVELLARALGR</sequence>
<evidence type="ECO:0000259" key="1">
    <source>
        <dbReference type="Pfam" id="PF00266"/>
    </source>
</evidence>
<dbReference type="Pfam" id="PF00266">
    <property type="entry name" value="Aminotran_5"/>
    <property type="match status" value="1"/>
</dbReference>
<protein>
    <submittedName>
        <fullName evidence="2">Aminotransferase class V-fold PLP-dependent enzyme</fullName>
    </submittedName>
</protein>
<dbReference type="InterPro" id="IPR015424">
    <property type="entry name" value="PyrdxlP-dep_Trfase"/>
</dbReference>
<name>A0ABX5QG78_9MICO</name>
<keyword evidence="3" id="KW-1185">Reference proteome</keyword>
<dbReference type="PANTHER" id="PTHR43586">
    <property type="entry name" value="CYSTEINE DESULFURASE"/>
    <property type="match status" value="1"/>
</dbReference>
<dbReference type="InterPro" id="IPR015421">
    <property type="entry name" value="PyrdxlP-dep_Trfase_major"/>
</dbReference>
<dbReference type="Gene3D" id="3.40.640.10">
    <property type="entry name" value="Type I PLP-dependent aspartate aminotransferase-like (Major domain)"/>
    <property type="match status" value="1"/>
</dbReference>
<keyword evidence="2" id="KW-0032">Aminotransferase</keyword>
<evidence type="ECO:0000313" key="2">
    <source>
        <dbReference type="EMBL" id="QAB18083.1"/>
    </source>
</evidence>
<organism evidence="2 3">
    <name type="scientific">Leucobacter muris</name>
    <dbReference type="NCBI Taxonomy" id="1935379"/>
    <lineage>
        <taxon>Bacteria</taxon>
        <taxon>Bacillati</taxon>
        <taxon>Actinomycetota</taxon>
        <taxon>Actinomycetes</taxon>
        <taxon>Micrococcales</taxon>
        <taxon>Microbacteriaceae</taxon>
        <taxon>Leucobacter</taxon>
    </lineage>
</organism>
<reference evidence="2 3" key="1">
    <citation type="submission" date="2019-01" db="EMBL/GenBank/DDBJ databases">
        <title>Leucobacter muris sp. nov. isolated from the nose of a laboratory mouse.</title>
        <authorList>
            <person name="Benga L."/>
            <person name="Sproeer C."/>
            <person name="Schumann P."/>
            <person name="Verbarg S."/>
            <person name="Bunk B."/>
            <person name="Engelhardt E."/>
            <person name="Benten P.M."/>
            <person name="Sager M."/>
        </authorList>
    </citation>
    <scope>NUCLEOTIDE SEQUENCE [LARGE SCALE GENOMIC DNA]</scope>
    <source>
        <strain evidence="2 3">DSM 101948</strain>
    </source>
</reference>
<dbReference type="SUPFAM" id="SSF53383">
    <property type="entry name" value="PLP-dependent transferases"/>
    <property type="match status" value="1"/>
</dbReference>